<dbReference type="EMBL" id="WFLI01000006">
    <property type="protein sequence ID" value="KAB8065518.1"/>
    <property type="molecule type" value="Genomic_DNA"/>
</dbReference>
<comment type="caution">
    <text evidence="1">The sequence shown here is derived from an EMBL/GenBank/DDBJ whole genome shotgun (WGS) entry which is preliminary data.</text>
</comment>
<accession>A0A6I1IE11</accession>
<keyword evidence="2" id="KW-1185">Reference proteome</keyword>
<sequence length="224" mass="24537">MQKLIGVQILATALAIDVFNVTKCLPHGLDFGIALPLKCGSLLPQQLPTSLSPSLLSYIFNNRSEAMPYSNPFEYCGLKLSAYVFEVPADEGQSSTWHGTGVIESADGNRHSCVNRAHFESEKEAEQQALALALRITQGDIPSADLPFRPRRNEDDYLLELNRRLRQHALYEEGMDFLAHPPGAVDHQVMGVVRAGANPAHPAYVLTAQALESECDLVATQRPG</sequence>
<dbReference type="RefSeq" id="WP_152281962.1">
    <property type="nucleotide sequence ID" value="NZ_WFLI01000006.1"/>
</dbReference>
<organism evidence="1 2">
    <name type="scientific">Janthinobacterium violaceinigrum</name>
    <dbReference type="NCBI Taxonomy" id="2654252"/>
    <lineage>
        <taxon>Bacteria</taxon>
        <taxon>Pseudomonadati</taxon>
        <taxon>Pseudomonadota</taxon>
        <taxon>Betaproteobacteria</taxon>
        <taxon>Burkholderiales</taxon>
        <taxon>Oxalobacteraceae</taxon>
        <taxon>Janthinobacterium</taxon>
    </lineage>
</organism>
<gene>
    <name evidence="1" type="ORF">GCN75_06965</name>
</gene>
<proteinExistence type="predicted"/>
<dbReference type="AlphaFoldDB" id="A0A6I1IE11"/>
<protein>
    <submittedName>
        <fullName evidence="1">Uncharacterized protein</fullName>
    </submittedName>
</protein>
<name>A0A6I1IE11_9BURK</name>
<evidence type="ECO:0000313" key="2">
    <source>
        <dbReference type="Proteomes" id="UP000468717"/>
    </source>
</evidence>
<reference evidence="1 2" key="1">
    <citation type="submission" date="2019-10" db="EMBL/GenBank/DDBJ databases">
        <title>Three novel species isolated from a subtropical stream in China.</title>
        <authorList>
            <person name="Lu H."/>
        </authorList>
    </citation>
    <scope>NUCLEOTIDE SEQUENCE [LARGE SCALE GENOMIC DNA]</scope>
    <source>
        <strain evidence="1 2">FT13W</strain>
    </source>
</reference>
<evidence type="ECO:0000313" key="1">
    <source>
        <dbReference type="EMBL" id="KAB8065518.1"/>
    </source>
</evidence>
<dbReference type="Proteomes" id="UP000468717">
    <property type="component" value="Unassembled WGS sequence"/>
</dbReference>